<protein>
    <submittedName>
        <fullName evidence="4">Zinc_ribbon_2 domain-containing protein</fullName>
    </submittedName>
</protein>
<name>A0A183AQG9_9TREM</name>
<evidence type="ECO:0000313" key="4">
    <source>
        <dbReference type="WBParaSite" id="ECPE_0000923201-mRNA-1"/>
    </source>
</evidence>
<evidence type="ECO:0000313" key="3">
    <source>
        <dbReference type="Proteomes" id="UP000272942"/>
    </source>
</evidence>
<dbReference type="AlphaFoldDB" id="A0A183AQG9"/>
<evidence type="ECO:0000256" key="1">
    <source>
        <dbReference type="SAM" id="MobiDB-lite"/>
    </source>
</evidence>
<organism evidence="4">
    <name type="scientific">Echinostoma caproni</name>
    <dbReference type="NCBI Taxonomy" id="27848"/>
    <lineage>
        <taxon>Eukaryota</taxon>
        <taxon>Metazoa</taxon>
        <taxon>Spiralia</taxon>
        <taxon>Lophotrochozoa</taxon>
        <taxon>Platyhelminthes</taxon>
        <taxon>Trematoda</taxon>
        <taxon>Digenea</taxon>
        <taxon>Plagiorchiida</taxon>
        <taxon>Echinostomata</taxon>
        <taxon>Echinostomatoidea</taxon>
        <taxon>Echinostomatidae</taxon>
        <taxon>Echinostoma</taxon>
    </lineage>
</organism>
<feature type="region of interest" description="Disordered" evidence="1">
    <location>
        <begin position="135"/>
        <end position="154"/>
    </location>
</feature>
<dbReference type="WBParaSite" id="ECPE_0000923201-mRNA-1">
    <property type="protein sequence ID" value="ECPE_0000923201-mRNA-1"/>
    <property type="gene ID" value="ECPE_0000923201"/>
</dbReference>
<keyword evidence="3" id="KW-1185">Reference proteome</keyword>
<dbReference type="Proteomes" id="UP000272942">
    <property type="component" value="Unassembled WGS sequence"/>
</dbReference>
<dbReference type="OrthoDB" id="10067394at2759"/>
<sequence>MRKILGDVPWKGDLRVPHNLTPGFELVEEYAMLLSGVVSNSAPIFVRQSHAVAAGGVDKELSSCATQLKNSHPQVQVQLNADFDEGNLKSYALSSVDFIATPKLSNGYSSLDFKVTYLDRVDGVPETVTEITRPVQPVGQGNTSTHMQSSLGQQNSPNMGMRMSGPQMQRIGSGMLGSGPNVAGGFLNMQPQQNQSPSGFSMGNNAGPMMGGLGLGMRMGGPGGGAGVITCRSCGTANGPALPFCRNCRASLR</sequence>
<evidence type="ECO:0000313" key="2">
    <source>
        <dbReference type="EMBL" id="VDP84975.1"/>
    </source>
</evidence>
<reference evidence="4" key="1">
    <citation type="submission" date="2016-06" db="UniProtKB">
        <authorList>
            <consortium name="WormBaseParasite"/>
        </authorList>
    </citation>
    <scope>IDENTIFICATION</scope>
</reference>
<feature type="compositionally biased region" description="Polar residues" evidence="1">
    <location>
        <begin position="139"/>
        <end position="154"/>
    </location>
</feature>
<accession>A0A183AQG9</accession>
<gene>
    <name evidence="2" type="ORF">ECPE_LOCUS9204</name>
</gene>
<reference evidence="2 3" key="2">
    <citation type="submission" date="2018-11" db="EMBL/GenBank/DDBJ databases">
        <authorList>
            <consortium name="Pathogen Informatics"/>
        </authorList>
    </citation>
    <scope>NUCLEOTIDE SEQUENCE [LARGE SCALE GENOMIC DNA]</scope>
    <source>
        <strain evidence="2 3">Egypt</strain>
    </source>
</reference>
<dbReference type="EMBL" id="UZAN01047068">
    <property type="protein sequence ID" value="VDP84975.1"/>
    <property type="molecule type" value="Genomic_DNA"/>
</dbReference>
<proteinExistence type="predicted"/>